<evidence type="ECO:0000313" key="1">
    <source>
        <dbReference type="Proteomes" id="UP000887579"/>
    </source>
</evidence>
<protein>
    <submittedName>
        <fullName evidence="2">Uncharacterized protein</fullName>
    </submittedName>
</protein>
<dbReference type="WBParaSite" id="ES5_v2.g20865.t1">
    <property type="protein sequence ID" value="ES5_v2.g20865.t1"/>
    <property type="gene ID" value="ES5_v2.g20865"/>
</dbReference>
<dbReference type="Proteomes" id="UP000887579">
    <property type="component" value="Unplaced"/>
</dbReference>
<name>A0AC34FUD1_9BILA</name>
<reference evidence="2" key="1">
    <citation type="submission" date="2022-11" db="UniProtKB">
        <authorList>
            <consortium name="WormBaseParasite"/>
        </authorList>
    </citation>
    <scope>IDENTIFICATION</scope>
</reference>
<proteinExistence type="predicted"/>
<accession>A0AC34FUD1</accession>
<organism evidence="1 2">
    <name type="scientific">Panagrolaimus sp. ES5</name>
    <dbReference type="NCBI Taxonomy" id="591445"/>
    <lineage>
        <taxon>Eukaryota</taxon>
        <taxon>Metazoa</taxon>
        <taxon>Ecdysozoa</taxon>
        <taxon>Nematoda</taxon>
        <taxon>Chromadorea</taxon>
        <taxon>Rhabditida</taxon>
        <taxon>Tylenchina</taxon>
        <taxon>Panagrolaimomorpha</taxon>
        <taxon>Panagrolaimoidea</taxon>
        <taxon>Panagrolaimidae</taxon>
        <taxon>Panagrolaimus</taxon>
    </lineage>
</organism>
<sequence length="509" mass="58339">MERDLIVVIENHHPFIHFSPVNIETRQFHLQILKFDIFKGANLEPFFAKLSSCADLKSVKAFAFFVADSDFPTFTAGYNFRLKFREFSEKHGIFCFMTTYASTIPYIAINHTKTMVDEGEEVMILSFSDGMLNGSSVRREGKGYRTSRDHFSVNERFTQTWKKKFMGTSKPKKIILVKKDGTSFKDLKEVFKEEKPILFTLNFDTMFLDAMVDKMLHIMGEKINEYEVHFVCQDIFAIKYKKKATIIATPFIILPFESSVIFDVDPTETLTLFGGSPTPRHAQEDIESYELSNFKTKKAKIIFKVDINSFYDFKIEPYDGSEPSESIEKLDVVNGRRVELISFARSTKIVFDKQNFSVVACKDGYGRVMKNLDGFDKTPIYIDFSEKKPVVGKAALEVYGSKSKYVVFDLIKLCSISSADVMNPKWDFSLSKENDTIMVAMETVDGERKSSVDFLLALILKNALQIIKNDTGEKLEQIEVEFDGFIPNEMLKKNFVNAGKLMKVDIVFD</sequence>
<evidence type="ECO:0000313" key="2">
    <source>
        <dbReference type="WBParaSite" id="ES5_v2.g20865.t1"/>
    </source>
</evidence>